<feature type="transmembrane region" description="Helical" evidence="1">
    <location>
        <begin position="1279"/>
        <end position="1304"/>
    </location>
</feature>
<keyword evidence="1" id="KW-0472">Membrane</keyword>
<feature type="domain" description="PKD" evidence="2">
    <location>
        <begin position="120"/>
        <end position="180"/>
    </location>
</feature>
<evidence type="ECO:0000313" key="3">
    <source>
        <dbReference type="EMBL" id="OGD34465.1"/>
    </source>
</evidence>
<feature type="transmembrane region" description="Helical" evidence="1">
    <location>
        <begin position="1233"/>
        <end position="1258"/>
    </location>
</feature>
<name>A0A1F5BV12_9BACT</name>
<sequence length="1306" mass="133269">MTNPVADFTLMPNPAIGSAPFVVNVSFTGTAYGSASYTWDFGDGTTASGATATHTYQNFTLADISHTITLTSTDRCGTARTVQRTVTVRPMLPTASFTVTPQSGTAIPLSVTANAGGSASTAAGATIVSYQWDFGDNTAPFVTASPVTPHVYTNQGFYTITLRVRDMIGLSDPATVLVAVGATACPVSATDLTNRCLGTNAPVCAPADDGSGGQCVQCIADSQCGPGYSCLGTPCAKRSFCPDSAACPLDGRCPKILKSCDSAAGELCPDGSACPSSGPARNICEQKNECVLSANSVAAQCYVEGIGSTCTRNSDCTASVQGGACVAGVCEYARCLNTTATPCDPAKGDADCSNGDGICNTISRVCEYSYDCAYGPGMGVGTARNYATSSIPVMPKMPIGVQPNGEACTQPTPTAPNNCEGINGCLYYNYNTNGTPIAGSNNSVANCLNKFEGGTGCVYYGDPASANYKVNCLADLTAKSSPKISNNAGIPQNCFVTDKGQGKKDYDCSAVDGCYYYADGSIDCTYTDGIAGGVSGNGCLYDPTPAGATFCPGVSKPPTAGDNFVQCLLNPDATLPGFATGTSSSALLPCKTRADCPADNICLNGTCYPICQGNTDCASGLQCMVPPTTITITTSTIPACRGAIPPVPCSFPSACSDGQACLSTGYCPLPLAFSATQSDIGLATLAAATCKYDPTYSATLYSATTATIFSITGGTGHLSSGVAVLPGTNTFYAQCQDAGTGTLTPVCQISFGVGPPCSTSAQCSGSLSCISGICQPPYCNGALVNGSIPPVALASGTASASISMQTQNTSGAPLNATCKYSPTVPVGSTPLAQYIAMPNTFTPGGTSNHASTVSPLTDGTVYRNYVLCQEAALPNKITPLCQIPFSVNVCSANFACQNGWACTNPPNGTGICIPACKNPIPPDTCIAGNACADGQICPLTGFCPLPLAYGTPDTDIGLTTDLNAFCRYDTTYSRALYTAPTAVAFATTGTTSHLTNVAGLFPGTNTYFAQCKNAANTNLTQVCSISFGVGKPCSKDTQCDGQLLCIDNICQLPVCDNASPTGILPVGTVGTPIGLTTDKNTACRYANSNTSYASMTDFSTTGAMAHSTTVSGLVPGNDTQYIGCQETALPNQITYCRIPFSVAGASSIVCPSGWFYDAVLGVCVGGGSPNCPSGSTPDPVTGLCISNNICSLPSPPAFCNVTGILPATGMLSCNTLGVTFFNTAVTPTGNCDLVAILLALLNWLAWIVSLLAVLSGLRAAYLYITSVGDEKRLNLAKSYLIYTTIGVGVAVLSFGIVAITRAILNI</sequence>
<reference evidence="3 4" key="1">
    <citation type="journal article" date="2016" name="Nat. Commun.">
        <title>Thousands of microbial genomes shed light on interconnected biogeochemical processes in an aquifer system.</title>
        <authorList>
            <person name="Anantharaman K."/>
            <person name="Brown C.T."/>
            <person name="Hug L.A."/>
            <person name="Sharon I."/>
            <person name="Castelle C.J."/>
            <person name="Probst A.J."/>
            <person name="Thomas B.C."/>
            <person name="Singh A."/>
            <person name="Wilkins M.J."/>
            <person name="Karaoz U."/>
            <person name="Brodie E.L."/>
            <person name="Williams K.H."/>
            <person name="Hubbard S.S."/>
            <person name="Banfield J.F."/>
        </authorList>
    </citation>
    <scope>NUCLEOTIDE SEQUENCE [LARGE SCALE GENOMIC DNA]</scope>
</reference>
<dbReference type="STRING" id="1797298.A2988_02995"/>
<dbReference type="InterPro" id="IPR013783">
    <property type="entry name" value="Ig-like_fold"/>
</dbReference>
<dbReference type="InterPro" id="IPR035986">
    <property type="entry name" value="PKD_dom_sf"/>
</dbReference>
<proteinExistence type="predicted"/>
<dbReference type="SUPFAM" id="SSF49299">
    <property type="entry name" value="PKD domain"/>
    <property type="match status" value="2"/>
</dbReference>
<evidence type="ECO:0000259" key="2">
    <source>
        <dbReference type="PROSITE" id="PS50093"/>
    </source>
</evidence>
<feature type="domain" description="PKD" evidence="2">
    <location>
        <begin position="6"/>
        <end position="56"/>
    </location>
</feature>
<dbReference type="InterPro" id="IPR000601">
    <property type="entry name" value="PKD_dom"/>
</dbReference>
<dbReference type="CDD" id="cd00146">
    <property type="entry name" value="PKD"/>
    <property type="match status" value="2"/>
</dbReference>
<dbReference type="Gene3D" id="2.60.40.10">
    <property type="entry name" value="Immunoglobulins"/>
    <property type="match status" value="2"/>
</dbReference>
<gene>
    <name evidence="3" type="ORF">A2988_02995</name>
</gene>
<evidence type="ECO:0000313" key="4">
    <source>
        <dbReference type="Proteomes" id="UP000176650"/>
    </source>
</evidence>
<organism evidence="3 4">
    <name type="scientific">Candidatus Azambacteria bacterium RIFCSPLOWO2_01_FULL_46_25</name>
    <dbReference type="NCBI Taxonomy" id="1797298"/>
    <lineage>
        <taxon>Bacteria</taxon>
        <taxon>Candidatus Azamiibacteriota</taxon>
    </lineage>
</organism>
<comment type="caution">
    <text evidence="3">The sequence shown here is derived from an EMBL/GenBank/DDBJ whole genome shotgun (WGS) entry which is preliminary data.</text>
</comment>
<dbReference type="Pfam" id="PF18911">
    <property type="entry name" value="PKD_4"/>
    <property type="match status" value="2"/>
</dbReference>
<dbReference type="EMBL" id="MEYS01000001">
    <property type="protein sequence ID" value="OGD34465.1"/>
    <property type="molecule type" value="Genomic_DNA"/>
</dbReference>
<protein>
    <recommendedName>
        <fullName evidence="2">PKD domain-containing protein</fullName>
    </recommendedName>
</protein>
<keyword evidence="1" id="KW-1133">Transmembrane helix</keyword>
<dbReference type="SMART" id="SM00089">
    <property type="entry name" value="PKD"/>
    <property type="match status" value="2"/>
</dbReference>
<dbReference type="Proteomes" id="UP000176650">
    <property type="component" value="Unassembled WGS sequence"/>
</dbReference>
<accession>A0A1F5BV12</accession>
<dbReference type="InterPro" id="IPR022409">
    <property type="entry name" value="PKD/Chitinase_dom"/>
</dbReference>
<keyword evidence="1" id="KW-0812">Transmembrane</keyword>
<evidence type="ECO:0000256" key="1">
    <source>
        <dbReference type="SAM" id="Phobius"/>
    </source>
</evidence>
<dbReference type="PROSITE" id="PS50093">
    <property type="entry name" value="PKD"/>
    <property type="match status" value="2"/>
</dbReference>